<dbReference type="Proteomes" id="UP000003136">
    <property type="component" value="Unassembled WGS sequence"/>
</dbReference>
<dbReference type="AlphaFoldDB" id="B7ANB3"/>
<sequence>MKASSQSETQTPIAAITKLTLMTVFCNNARALPLSLHPYSVRIEDIFNYIGKGMNVK</sequence>
<proteinExistence type="predicted"/>
<keyword evidence="2" id="KW-1185">Reference proteome</keyword>
<organism evidence="1 2">
    <name type="scientific">[Bacteroides] pectinophilus ATCC 43243</name>
    <dbReference type="NCBI Taxonomy" id="483218"/>
    <lineage>
        <taxon>Bacteria</taxon>
        <taxon>Bacillati</taxon>
        <taxon>Bacillota</taxon>
        <taxon>Clostridia</taxon>
        <taxon>Eubacteriales</taxon>
    </lineage>
</organism>
<name>B7ANB3_9FIRM</name>
<accession>B7ANB3</accession>
<dbReference type="EMBL" id="ABVQ01000031">
    <property type="protein sequence ID" value="EEC58824.1"/>
    <property type="molecule type" value="Genomic_DNA"/>
</dbReference>
<reference evidence="1 2" key="2">
    <citation type="submission" date="2008-11" db="EMBL/GenBank/DDBJ databases">
        <authorList>
            <person name="Fulton L."/>
            <person name="Clifton S."/>
            <person name="Fulton B."/>
            <person name="Xu J."/>
            <person name="Minx P."/>
            <person name="Pepin K.H."/>
            <person name="Johnson M."/>
            <person name="Bhonagiri V."/>
            <person name="Nash W.E."/>
            <person name="Mardis E.R."/>
            <person name="Wilson R.K."/>
        </authorList>
    </citation>
    <scope>NUCLEOTIDE SEQUENCE [LARGE SCALE GENOMIC DNA]</scope>
    <source>
        <strain evidence="1 2">ATCC 43243</strain>
    </source>
</reference>
<dbReference type="STRING" id="483218.BACPEC_00166"/>
<protein>
    <submittedName>
        <fullName evidence="1">Uncharacterized protein</fullName>
    </submittedName>
</protein>
<gene>
    <name evidence="1" type="ORF">BACPEC_00166</name>
</gene>
<evidence type="ECO:0000313" key="1">
    <source>
        <dbReference type="EMBL" id="EEC58824.1"/>
    </source>
</evidence>
<dbReference type="HOGENOM" id="CLU_2987124_0_0_9"/>
<evidence type="ECO:0000313" key="2">
    <source>
        <dbReference type="Proteomes" id="UP000003136"/>
    </source>
</evidence>
<comment type="caution">
    <text evidence="1">The sequence shown here is derived from an EMBL/GenBank/DDBJ whole genome shotgun (WGS) entry which is preliminary data.</text>
</comment>
<reference evidence="1 2" key="1">
    <citation type="submission" date="2008-11" db="EMBL/GenBank/DDBJ databases">
        <title>Draft genome sequence of Bacteroides pectinophilus (ATCC 43243).</title>
        <authorList>
            <person name="Sudarsanam P."/>
            <person name="Ley R."/>
            <person name="Guruge J."/>
            <person name="Turnbaugh P.J."/>
            <person name="Mahowald M."/>
            <person name="Liep D."/>
            <person name="Gordon J."/>
        </authorList>
    </citation>
    <scope>NUCLEOTIDE SEQUENCE [LARGE SCALE GENOMIC DNA]</scope>
    <source>
        <strain evidence="1 2">ATCC 43243</strain>
    </source>
</reference>